<feature type="transmembrane region" description="Helical" evidence="8">
    <location>
        <begin position="765"/>
        <end position="783"/>
    </location>
</feature>
<keyword evidence="5 8" id="KW-1133">Transmembrane helix</keyword>
<proteinExistence type="inferred from homology"/>
<sequence length="969" mass="104523">MSNAHTKAHRPFIGRMVRIFSLPIIVFWVLVAVGLGILTPSLDAVAATRSVPISPTNSESYQAMLHIGKVFQQYDSDSTAMVVLEGHDKLGDAAHKFYDKIVAKLNADHKHVQNVQDFWSDPLTAAGSQSVDGKAAYVQIFLNGPQGTTPSHESVAAVRDIVASVPAPPGIKAHVAGNTVLNADTSVAGHQSMATMEVVSVCVIIAMLLVIYRSAVTMLVSMGIIGLELFAAQGITATAGNLNVIGLTPYAVSMVTMLSLAAGTDYVIFLLGRYHEERSKGLDSEDAFYVAYSGVSHVILGSGLTIVGACLCLTMTTLPYFQTMGLPCAIAVGVIIAAALTLAPAVLTVASKFGRLDPKHNVVSSPGWRKVGTSVVRWPIPIVLVTCVIAIVGFVALMTYVPQYNDQKFTPADMPANQAMGVADRHFSQARMNPELLMLEADHDLRTPADMLVIEKVAKNVFRMRGIDRVQTITRPLGAPIEHSSIPFLLGAQNAGTLQAAKFNNDSSAQMLEQADELSRTIANMQRMYAITREMTEVTHSMVGRTHEMADITNQLRQNVADFEDFFRPLRSYFYWEKHCYDIPICFSLRSIFDTLDGIDALADQIQGLTSDLDRLDHLLPQMLPVLQKTIDSMTKMRDFMIATHSTQAGTQAQQQELAKGATEIGLYFDQAKNDDLFYLPPDVFDNPDFKRGMKMFMSPDGKAVRMIITHQGDPASVQGIEHVRGLKGVVADALKGTPLSNAKVSLAGTASLYADMQDGVVTDLAITIIAAMILIFAIMLLITRSVVAALVIVGTVAASLGTACGLSVLLWQDILGLGVQWIVIPLSMVILLAVGSDYNLLVVSRFKEEIHAGLNTGIIRGIGATGRVVTAAGLVFAFTMMAMIVSDLRVVGQLGMTIGIGLVVDTLIVRAFMTPSIAAALGRWFWWPLNTFEITRRGRSGSEPPPADDNTAPMATTASVSRTGQAGW</sequence>
<dbReference type="NCBIfam" id="TIGR00833">
    <property type="entry name" value="actII"/>
    <property type="match status" value="1"/>
</dbReference>
<feature type="transmembrane region" description="Helical" evidence="8">
    <location>
        <begin position="823"/>
        <end position="844"/>
    </location>
</feature>
<protein>
    <submittedName>
        <fullName evidence="10">Membrane protein, MmpL family</fullName>
    </submittedName>
</protein>
<dbReference type="Proteomes" id="UP000826012">
    <property type="component" value="Chromosome"/>
</dbReference>
<dbReference type="SUPFAM" id="SSF82866">
    <property type="entry name" value="Multidrug efflux transporter AcrB transmembrane domain"/>
    <property type="match status" value="2"/>
</dbReference>
<evidence type="ECO:0000313" key="11">
    <source>
        <dbReference type="Proteomes" id="UP000826012"/>
    </source>
</evidence>
<name>A0ABN6IIR2_9MYCO</name>
<organism evidence="10 11">
    <name type="scientific">Mycobacterium senriense</name>
    <dbReference type="NCBI Taxonomy" id="2775496"/>
    <lineage>
        <taxon>Bacteria</taxon>
        <taxon>Bacillati</taxon>
        <taxon>Actinomycetota</taxon>
        <taxon>Actinomycetes</taxon>
        <taxon>Mycobacteriales</taxon>
        <taxon>Mycobacteriaceae</taxon>
        <taxon>Mycobacterium</taxon>
        <taxon>Mycobacterium avium complex (MAC)</taxon>
    </lineage>
</organism>
<feature type="transmembrane region" description="Helical" evidence="8">
    <location>
        <begin position="324"/>
        <end position="350"/>
    </location>
</feature>
<evidence type="ECO:0000256" key="3">
    <source>
        <dbReference type="ARBA" id="ARBA00022475"/>
    </source>
</evidence>
<evidence type="ECO:0000256" key="8">
    <source>
        <dbReference type="SAM" id="Phobius"/>
    </source>
</evidence>
<feature type="region of interest" description="Disordered" evidence="7">
    <location>
        <begin position="938"/>
        <end position="969"/>
    </location>
</feature>
<evidence type="ECO:0000256" key="5">
    <source>
        <dbReference type="ARBA" id="ARBA00022989"/>
    </source>
</evidence>
<comment type="similarity">
    <text evidence="2">Belongs to the resistance-nodulation-cell division (RND) (TC 2.A.6) family. MmpL subfamily.</text>
</comment>
<dbReference type="PANTHER" id="PTHR33406:SF6">
    <property type="entry name" value="MEMBRANE PROTEIN YDGH-RELATED"/>
    <property type="match status" value="1"/>
</dbReference>
<feature type="transmembrane region" description="Helical" evidence="8">
    <location>
        <begin position="378"/>
        <end position="401"/>
    </location>
</feature>
<feature type="transmembrane region" description="Helical" evidence="8">
    <location>
        <begin position="892"/>
        <end position="914"/>
    </location>
</feature>
<feature type="transmembrane region" description="Helical" evidence="8">
    <location>
        <begin position="193"/>
        <end position="212"/>
    </location>
</feature>
<evidence type="ECO:0000313" key="10">
    <source>
        <dbReference type="EMBL" id="BCZ21939.1"/>
    </source>
</evidence>
<keyword evidence="11" id="KW-1185">Reference proteome</keyword>
<keyword evidence="4 8" id="KW-0812">Transmembrane</keyword>
<feature type="transmembrane region" description="Helical" evidence="8">
    <location>
        <begin position="20"/>
        <end position="42"/>
    </location>
</feature>
<keyword evidence="6 8" id="KW-0472">Membrane</keyword>
<dbReference type="InterPro" id="IPR000731">
    <property type="entry name" value="SSD"/>
</dbReference>
<feature type="transmembrane region" description="Helical" evidence="8">
    <location>
        <begin position="790"/>
        <end position="811"/>
    </location>
</feature>
<evidence type="ECO:0000256" key="2">
    <source>
        <dbReference type="ARBA" id="ARBA00010157"/>
    </source>
</evidence>
<dbReference type="Gene3D" id="1.20.1640.10">
    <property type="entry name" value="Multidrug efflux transporter AcrB transmembrane domain"/>
    <property type="match status" value="2"/>
</dbReference>
<feature type="transmembrane region" description="Helical" evidence="8">
    <location>
        <begin position="219"/>
        <end position="238"/>
    </location>
</feature>
<gene>
    <name evidence="10" type="ORF">MTY59_17940</name>
</gene>
<dbReference type="PROSITE" id="PS50156">
    <property type="entry name" value="SSD"/>
    <property type="match status" value="1"/>
</dbReference>
<keyword evidence="3" id="KW-1003">Cell membrane</keyword>
<dbReference type="InterPro" id="IPR004707">
    <property type="entry name" value="MmpL_fam"/>
</dbReference>
<evidence type="ECO:0000256" key="6">
    <source>
        <dbReference type="ARBA" id="ARBA00023136"/>
    </source>
</evidence>
<dbReference type="PANTHER" id="PTHR33406">
    <property type="entry name" value="MEMBRANE PROTEIN MJ1562-RELATED"/>
    <property type="match status" value="1"/>
</dbReference>
<feature type="transmembrane region" description="Helical" evidence="8">
    <location>
        <begin position="292"/>
        <end position="318"/>
    </location>
</feature>
<dbReference type="RefSeq" id="WP_221045330.1">
    <property type="nucleotide sequence ID" value="NZ_AP024828.1"/>
</dbReference>
<evidence type="ECO:0000256" key="7">
    <source>
        <dbReference type="SAM" id="MobiDB-lite"/>
    </source>
</evidence>
<feature type="domain" description="SSD" evidence="9">
    <location>
        <begin position="205"/>
        <end position="349"/>
    </location>
</feature>
<dbReference type="Pfam" id="PF03176">
    <property type="entry name" value="MMPL"/>
    <property type="match status" value="2"/>
</dbReference>
<evidence type="ECO:0000256" key="4">
    <source>
        <dbReference type="ARBA" id="ARBA00022692"/>
    </source>
</evidence>
<feature type="transmembrane region" description="Helical" evidence="8">
    <location>
        <begin position="865"/>
        <end position="886"/>
    </location>
</feature>
<evidence type="ECO:0000256" key="1">
    <source>
        <dbReference type="ARBA" id="ARBA00004651"/>
    </source>
</evidence>
<reference evidence="10 11" key="1">
    <citation type="submission" date="2021-07" db="EMBL/GenBank/DDBJ databases">
        <title>Complete genome sequence of nontuberculous Mycobacterium sp. TY59.</title>
        <authorList>
            <person name="Fukushima K."/>
        </authorList>
    </citation>
    <scope>NUCLEOTIDE SEQUENCE [LARGE SCALE GENOMIC DNA]</scope>
    <source>
        <strain evidence="10 11">TY59</strain>
    </source>
</reference>
<accession>A0ABN6IIR2</accession>
<dbReference type="InterPro" id="IPR050545">
    <property type="entry name" value="Mycobact_MmpL"/>
</dbReference>
<feature type="transmembrane region" description="Helical" evidence="8">
    <location>
        <begin position="250"/>
        <end position="271"/>
    </location>
</feature>
<comment type="subcellular location">
    <subcellularLocation>
        <location evidence="1">Cell membrane</location>
        <topology evidence="1">Multi-pass membrane protein</topology>
    </subcellularLocation>
</comment>
<dbReference type="EMBL" id="AP024828">
    <property type="protein sequence ID" value="BCZ21939.1"/>
    <property type="molecule type" value="Genomic_DNA"/>
</dbReference>
<feature type="compositionally biased region" description="Polar residues" evidence="7">
    <location>
        <begin position="954"/>
        <end position="969"/>
    </location>
</feature>
<dbReference type="InterPro" id="IPR004869">
    <property type="entry name" value="MMPL_dom"/>
</dbReference>
<evidence type="ECO:0000259" key="9">
    <source>
        <dbReference type="PROSITE" id="PS50156"/>
    </source>
</evidence>